<dbReference type="AlphaFoldDB" id="K2MIS3"/>
<proteinExistence type="predicted"/>
<dbReference type="EMBL" id="AMRM01000030">
    <property type="protein sequence ID" value="EKF17057.1"/>
    <property type="molecule type" value="Genomic_DNA"/>
</dbReference>
<evidence type="ECO:0000313" key="2">
    <source>
        <dbReference type="Proteomes" id="UP000006786"/>
    </source>
</evidence>
<keyword evidence="2" id="KW-1185">Reference proteome</keyword>
<comment type="caution">
    <text evidence="1">The sequence shown here is derived from an EMBL/GenBank/DDBJ whole genome shotgun (WGS) entry which is preliminary data.</text>
</comment>
<reference evidence="1 2" key="1">
    <citation type="journal article" date="2012" name="J. Bacteriol.">
        <title>Genome Sequence of Nitratireductor pacificus Type Strain pht-3B.</title>
        <authorList>
            <person name="Lai Q."/>
            <person name="Li G."/>
            <person name="Shao Z."/>
        </authorList>
    </citation>
    <scope>NUCLEOTIDE SEQUENCE [LARGE SCALE GENOMIC DNA]</scope>
    <source>
        <strain evidence="2">pht-3B</strain>
    </source>
</reference>
<gene>
    <name evidence="1" type="ORF">NA2_19843</name>
</gene>
<dbReference type="Proteomes" id="UP000006786">
    <property type="component" value="Unassembled WGS sequence"/>
</dbReference>
<name>K2MIS3_9HYPH</name>
<accession>K2MIS3</accession>
<dbReference type="PATRIC" id="fig|391937.3.peg.4069"/>
<sequence>MATDAELLFTTESGFDSMQVVQTGRVQVTNGAPATVIVPDLGYKPAVVIIPELTFLTNPSNTAIRFWSTYNSTTSINLNIYHNNLNYNGWCLYAVLRVRADG</sequence>
<organism evidence="1 2">
    <name type="scientific">Nitratireductor pacificus pht-3B</name>
    <dbReference type="NCBI Taxonomy" id="391937"/>
    <lineage>
        <taxon>Bacteria</taxon>
        <taxon>Pseudomonadati</taxon>
        <taxon>Pseudomonadota</taxon>
        <taxon>Alphaproteobacteria</taxon>
        <taxon>Hyphomicrobiales</taxon>
        <taxon>Phyllobacteriaceae</taxon>
        <taxon>Nitratireductor</taxon>
    </lineage>
</organism>
<dbReference type="STRING" id="391937.NA2_19843"/>
<evidence type="ECO:0000313" key="1">
    <source>
        <dbReference type="EMBL" id="EKF17057.1"/>
    </source>
</evidence>
<protein>
    <submittedName>
        <fullName evidence="1">Uncharacterized protein</fullName>
    </submittedName>
</protein>